<keyword evidence="8" id="KW-1133">Transmembrane helix</keyword>
<reference evidence="11" key="2">
    <citation type="submission" date="2023-05" db="EMBL/GenBank/DDBJ databases">
        <authorList>
            <person name="Fouks B."/>
        </authorList>
    </citation>
    <scope>NUCLEOTIDE SEQUENCE</scope>
    <source>
        <strain evidence="11">Stay&amp;Tobe</strain>
        <tissue evidence="11">Testes</tissue>
    </source>
</reference>
<feature type="transmembrane region" description="Helical" evidence="8">
    <location>
        <begin position="274"/>
        <end position="298"/>
    </location>
</feature>
<dbReference type="InterPro" id="IPR050931">
    <property type="entry name" value="Mito_Protein_Transport_Metaxin"/>
</dbReference>
<proteinExistence type="inferred from homology"/>
<reference evidence="11" key="1">
    <citation type="journal article" date="2023" name="IScience">
        <title>Live-bearing cockroach genome reveals convergent evolutionary mechanisms linked to viviparity in insects and beyond.</title>
        <authorList>
            <person name="Fouks B."/>
            <person name="Harrison M.C."/>
            <person name="Mikhailova A.A."/>
            <person name="Marchal E."/>
            <person name="English S."/>
            <person name="Carruthers M."/>
            <person name="Jennings E.C."/>
            <person name="Chiamaka E.L."/>
            <person name="Frigard R.A."/>
            <person name="Pippel M."/>
            <person name="Attardo G.M."/>
            <person name="Benoit J.B."/>
            <person name="Bornberg-Bauer E."/>
            <person name="Tobe S.S."/>
        </authorList>
    </citation>
    <scope>NUCLEOTIDE SEQUENCE</scope>
    <source>
        <strain evidence="11">Stay&amp;Tobe</strain>
    </source>
</reference>
<dbReference type="InterPro" id="IPR033468">
    <property type="entry name" value="Metaxin_GST"/>
</dbReference>
<comment type="similarity">
    <text evidence="2">Belongs to the metaxin family.</text>
</comment>
<dbReference type="EMBL" id="JASPKZ010007723">
    <property type="protein sequence ID" value="KAJ9582891.1"/>
    <property type="molecule type" value="Genomic_DNA"/>
</dbReference>
<evidence type="ECO:0000256" key="2">
    <source>
        <dbReference type="ARBA" id="ARBA00009170"/>
    </source>
</evidence>
<protein>
    <recommendedName>
        <fullName evidence="13">Metaxin-1</fullName>
    </recommendedName>
</protein>
<evidence type="ECO:0000256" key="4">
    <source>
        <dbReference type="ARBA" id="ARBA00022787"/>
    </source>
</evidence>
<dbReference type="Proteomes" id="UP001233999">
    <property type="component" value="Unassembled WGS sequence"/>
</dbReference>
<comment type="caution">
    <text evidence="11">The sequence shown here is derived from an EMBL/GenBank/DDBJ whole genome shotgun (WGS) entry which is preliminary data.</text>
</comment>
<dbReference type="CDD" id="cd03212">
    <property type="entry name" value="GST_C_Metaxin1_3"/>
    <property type="match status" value="1"/>
</dbReference>
<feature type="domain" description="Mitochondrial outer membrane transport complex Sam37/metaxin N-terminal" evidence="9">
    <location>
        <begin position="23"/>
        <end position="142"/>
    </location>
</feature>
<dbReference type="Pfam" id="PF10568">
    <property type="entry name" value="Tom37"/>
    <property type="match status" value="1"/>
</dbReference>
<dbReference type="CDD" id="cd03078">
    <property type="entry name" value="GST_N_Metaxin1_like"/>
    <property type="match status" value="1"/>
</dbReference>
<evidence type="ECO:0000256" key="8">
    <source>
        <dbReference type="SAM" id="Phobius"/>
    </source>
</evidence>
<keyword evidence="7 8" id="KW-0472">Membrane</keyword>
<keyword evidence="8" id="KW-0812">Transmembrane</keyword>
<dbReference type="GO" id="GO:0001401">
    <property type="term" value="C:SAM complex"/>
    <property type="evidence" value="ECO:0007669"/>
    <property type="project" value="InterPro"/>
</dbReference>
<evidence type="ECO:0000256" key="7">
    <source>
        <dbReference type="ARBA" id="ARBA00023136"/>
    </source>
</evidence>
<dbReference type="SFLD" id="SFLDS00019">
    <property type="entry name" value="Glutathione_Transferase_(cytos"/>
    <property type="match status" value="1"/>
</dbReference>
<evidence type="ECO:0000313" key="11">
    <source>
        <dbReference type="EMBL" id="KAJ9582891.1"/>
    </source>
</evidence>
<dbReference type="GO" id="GO:0007005">
    <property type="term" value="P:mitochondrion organization"/>
    <property type="evidence" value="ECO:0007669"/>
    <property type="project" value="TreeGrafter"/>
</dbReference>
<dbReference type="PANTHER" id="PTHR12289">
    <property type="entry name" value="METAXIN RELATED"/>
    <property type="match status" value="1"/>
</dbReference>
<evidence type="ECO:0008006" key="13">
    <source>
        <dbReference type="Google" id="ProtNLM"/>
    </source>
</evidence>
<keyword evidence="4" id="KW-1000">Mitochondrion outer membrane</keyword>
<organism evidence="11 12">
    <name type="scientific">Diploptera punctata</name>
    <name type="common">Pacific beetle cockroach</name>
    <dbReference type="NCBI Taxonomy" id="6984"/>
    <lineage>
        <taxon>Eukaryota</taxon>
        <taxon>Metazoa</taxon>
        <taxon>Ecdysozoa</taxon>
        <taxon>Arthropoda</taxon>
        <taxon>Hexapoda</taxon>
        <taxon>Insecta</taxon>
        <taxon>Pterygota</taxon>
        <taxon>Neoptera</taxon>
        <taxon>Polyneoptera</taxon>
        <taxon>Dictyoptera</taxon>
        <taxon>Blattodea</taxon>
        <taxon>Blaberoidea</taxon>
        <taxon>Blaberidae</taxon>
        <taxon>Diplopterinae</taxon>
        <taxon>Diploptera</taxon>
    </lineage>
</organism>
<feature type="domain" description="Metaxin glutathione S-transferase" evidence="10">
    <location>
        <begin position="171"/>
        <end position="234"/>
    </location>
</feature>
<gene>
    <name evidence="11" type="ORF">L9F63_022770</name>
</gene>
<dbReference type="SFLD" id="SFLDG01180">
    <property type="entry name" value="SUF1"/>
    <property type="match status" value="1"/>
</dbReference>
<dbReference type="InterPro" id="IPR036282">
    <property type="entry name" value="Glutathione-S-Trfase_C_sf"/>
</dbReference>
<evidence type="ECO:0000256" key="1">
    <source>
        <dbReference type="ARBA" id="ARBA00004294"/>
    </source>
</evidence>
<comment type="subcellular location">
    <subcellularLocation>
        <location evidence="1">Mitochondrion outer membrane</location>
    </subcellularLocation>
</comment>
<keyword evidence="3" id="KW-0813">Transport</keyword>
<dbReference type="InterPro" id="IPR040079">
    <property type="entry name" value="Glutathione_S-Trfase"/>
</dbReference>
<evidence type="ECO:0000259" key="10">
    <source>
        <dbReference type="Pfam" id="PF17171"/>
    </source>
</evidence>
<dbReference type="AlphaFoldDB" id="A0AAD7ZM48"/>
<name>A0AAD7ZM48_DIPPU</name>
<evidence type="ECO:0000256" key="5">
    <source>
        <dbReference type="ARBA" id="ARBA00022927"/>
    </source>
</evidence>
<dbReference type="SUPFAM" id="SSF47616">
    <property type="entry name" value="GST C-terminal domain-like"/>
    <property type="match status" value="1"/>
</dbReference>
<dbReference type="InterPro" id="IPR019564">
    <property type="entry name" value="Sam37/metaxin_N"/>
</dbReference>
<evidence type="ECO:0000256" key="3">
    <source>
        <dbReference type="ARBA" id="ARBA00022448"/>
    </source>
</evidence>
<dbReference type="GO" id="GO:0015031">
    <property type="term" value="P:protein transport"/>
    <property type="evidence" value="ECO:0007669"/>
    <property type="project" value="UniProtKB-KW"/>
</dbReference>
<keyword evidence="6" id="KW-0496">Mitochondrion</keyword>
<dbReference type="Pfam" id="PF17171">
    <property type="entry name" value="GST_C_6"/>
    <property type="match status" value="1"/>
</dbReference>
<keyword evidence="5" id="KW-0653">Protein transport</keyword>
<accession>A0AAD7ZM48</accession>
<evidence type="ECO:0000256" key="6">
    <source>
        <dbReference type="ARBA" id="ARBA00023128"/>
    </source>
</evidence>
<keyword evidence="12" id="KW-1185">Reference proteome</keyword>
<evidence type="ECO:0000313" key="12">
    <source>
        <dbReference type="Proteomes" id="UP001233999"/>
    </source>
</evidence>
<sequence>MNRPMELYIWGGDWGLPSIDLNCLQVMAYAKFSGVPLQTTVTNNPFWTSNGSLPVFKHGSQVLNSFSEITSYLRKKNFSADFGLTPKQCAEIVAYTQLLKDQLYMGLQYIWWVDAKNCLELTRPWYCKALPFPLNFYYPSRYEREAKEHVEVLYEQYDDPAAIESYIYGEAEKCLTTLSVRLGDQDFFFGSHPTSFDAVVYAYLAPLLKAPFPKPVLQNYLKACTNLVKFVVRVTNRYFPYAAQEYETKKSAEESARVKTAEPDDFPHRRRHQFLAGLFATVAMTSFALFTGLVQVAAKEEMTEKITDYDELFETSENSDD</sequence>
<evidence type="ECO:0000259" key="9">
    <source>
        <dbReference type="Pfam" id="PF10568"/>
    </source>
</evidence>
<dbReference type="PANTHER" id="PTHR12289:SF41">
    <property type="entry name" value="FAILED AXON CONNECTIONS-RELATED"/>
    <property type="match status" value="1"/>
</dbReference>